<protein>
    <submittedName>
        <fullName evidence="2">Uncharacterized protein</fullName>
    </submittedName>
</protein>
<gene>
    <name evidence="2" type="ORF">BG011_000545</name>
</gene>
<evidence type="ECO:0000313" key="2">
    <source>
        <dbReference type="EMBL" id="KAG0248088.1"/>
    </source>
</evidence>
<feature type="region of interest" description="Disordered" evidence="1">
    <location>
        <begin position="373"/>
        <end position="395"/>
    </location>
</feature>
<feature type="compositionally biased region" description="Polar residues" evidence="1">
    <location>
        <begin position="482"/>
        <end position="491"/>
    </location>
</feature>
<proteinExistence type="predicted"/>
<feature type="region of interest" description="Disordered" evidence="1">
    <location>
        <begin position="457"/>
        <end position="491"/>
    </location>
</feature>
<name>A0A9P6PIW3_9FUNG</name>
<dbReference type="AlphaFoldDB" id="A0A9P6PIW3"/>
<organism evidence="2 3">
    <name type="scientific">Mortierella polycephala</name>
    <dbReference type="NCBI Taxonomy" id="41804"/>
    <lineage>
        <taxon>Eukaryota</taxon>
        <taxon>Fungi</taxon>
        <taxon>Fungi incertae sedis</taxon>
        <taxon>Mucoromycota</taxon>
        <taxon>Mortierellomycotina</taxon>
        <taxon>Mortierellomycetes</taxon>
        <taxon>Mortierellales</taxon>
        <taxon>Mortierellaceae</taxon>
        <taxon>Mortierella</taxon>
    </lineage>
</organism>
<evidence type="ECO:0000313" key="3">
    <source>
        <dbReference type="Proteomes" id="UP000726737"/>
    </source>
</evidence>
<dbReference type="EMBL" id="JAAAJA010001110">
    <property type="protein sequence ID" value="KAG0248088.1"/>
    <property type="molecule type" value="Genomic_DNA"/>
</dbReference>
<evidence type="ECO:0000256" key="1">
    <source>
        <dbReference type="SAM" id="MobiDB-lite"/>
    </source>
</evidence>
<dbReference type="Proteomes" id="UP000726737">
    <property type="component" value="Unassembled WGS sequence"/>
</dbReference>
<comment type="caution">
    <text evidence="2">The sequence shown here is derived from an EMBL/GenBank/DDBJ whole genome shotgun (WGS) entry which is preliminary data.</text>
</comment>
<accession>A0A9P6PIW3</accession>
<sequence length="491" mass="55233">MHDPNVAKAVYRFKDDMVDFRLCGDHLSELMFYDRIHRLVLTDLSDQIRDSCKAVIQTNKYLVSIRLPINNLGLIQMVQWFGGLYVGRHHPLKLAFVSANKEPVIDIEFCDSSTVHKSIHANYQFQGSKCTIYVKCVKHSAPIRLLSIASTSNKELSNKDRIFPVDRAIDLSTLNTRGAIIGVASLAELEVDTLRVVCNTEDKIMLWVFTADLMTTGTKMGELSDSSVEWIVSLISAPKSPHQPLQRISLRGLNLQRLHWERIGSIIDLTGAISLEFRRSNIQHESFEGMKHVKGSFKNIEYVFARETKVDFMKGSEGKNMMPLCIKYRPNVVLEVAIKEVRSRSTGLISISCASTFSDQRYFTAPNSEYSAEIDTDTDSKTASDVSVPSGGENLHQESVASPNLFIYEPDITYTIYRDRPSSRLRTHLGVNDDGGTVHTVVGDEDGQETIVEHTFESPQEAPDHMFKHQNQSRELHRRASGSRSQGCTSS</sequence>
<reference evidence="2" key="1">
    <citation type="journal article" date="2020" name="Fungal Divers.">
        <title>Resolving the Mortierellaceae phylogeny through synthesis of multi-gene phylogenetics and phylogenomics.</title>
        <authorList>
            <person name="Vandepol N."/>
            <person name="Liber J."/>
            <person name="Desiro A."/>
            <person name="Na H."/>
            <person name="Kennedy M."/>
            <person name="Barry K."/>
            <person name="Grigoriev I.V."/>
            <person name="Miller A.N."/>
            <person name="O'Donnell K."/>
            <person name="Stajich J.E."/>
            <person name="Bonito G."/>
        </authorList>
    </citation>
    <scope>NUCLEOTIDE SEQUENCE</scope>
    <source>
        <strain evidence="2">KOD948</strain>
    </source>
</reference>
<keyword evidence="3" id="KW-1185">Reference proteome</keyword>
<feature type="compositionally biased region" description="Basic and acidic residues" evidence="1">
    <location>
        <begin position="457"/>
        <end position="475"/>
    </location>
</feature>